<keyword evidence="2" id="KW-1185">Reference proteome</keyword>
<evidence type="ECO:0000313" key="2">
    <source>
        <dbReference type="Proteomes" id="UP000546464"/>
    </source>
</evidence>
<sequence length="247" mass="27924">MTRYHTLLIFAFVFTSAAFGGEVENILTKARERLGPEKKLEAVQTLRYEGRVYGPDGEAQDSLVLTFKKPDKQLLVVDSPTLKRSTGVNGFEGFVEIVNKEDKFKSGVIVLDSNRVRRLLANAAENLYFFEGPFHRTGGEITLEGTQQVRGRDCYKIRFSYACGLFYIRYFAKDNYELVSTINGESNQEMIESDSVTVDGIVFPRKVDTYDEEGDLIRSVVFEKILINEPVDDSIFDFPAIPASLKP</sequence>
<dbReference type="Proteomes" id="UP000546464">
    <property type="component" value="Unassembled WGS sequence"/>
</dbReference>
<protein>
    <recommendedName>
        <fullName evidence="3">Outer membrane lipoprotein-sorting protein</fullName>
    </recommendedName>
</protein>
<dbReference type="EMBL" id="JACHVB010000013">
    <property type="protein sequence ID" value="MBC2593295.1"/>
    <property type="molecule type" value="Genomic_DNA"/>
</dbReference>
<name>A0A842HAE6_9BACT</name>
<organism evidence="1 2">
    <name type="scientific">Ruficoccus amylovorans</name>
    <dbReference type="NCBI Taxonomy" id="1804625"/>
    <lineage>
        <taxon>Bacteria</taxon>
        <taxon>Pseudomonadati</taxon>
        <taxon>Verrucomicrobiota</taxon>
        <taxon>Opitutia</taxon>
        <taxon>Puniceicoccales</taxon>
        <taxon>Cerasicoccaceae</taxon>
        <taxon>Ruficoccus</taxon>
    </lineage>
</organism>
<accession>A0A842HAE6</accession>
<evidence type="ECO:0008006" key="3">
    <source>
        <dbReference type="Google" id="ProtNLM"/>
    </source>
</evidence>
<reference evidence="1 2" key="1">
    <citation type="submission" date="2020-07" db="EMBL/GenBank/DDBJ databases">
        <authorList>
            <person name="Feng X."/>
        </authorList>
    </citation>
    <scope>NUCLEOTIDE SEQUENCE [LARGE SCALE GENOMIC DNA]</scope>
    <source>
        <strain evidence="1 2">JCM31066</strain>
    </source>
</reference>
<proteinExistence type="predicted"/>
<gene>
    <name evidence="1" type="ORF">H5P28_03375</name>
</gene>
<dbReference type="RefSeq" id="WP_185674305.1">
    <property type="nucleotide sequence ID" value="NZ_JACHVB010000013.1"/>
</dbReference>
<dbReference type="AlphaFoldDB" id="A0A842HAE6"/>
<evidence type="ECO:0000313" key="1">
    <source>
        <dbReference type="EMBL" id="MBC2593295.1"/>
    </source>
</evidence>
<comment type="caution">
    <text evidence="1">The sequence shown here is derived from an EMBL/GenBank/DDBJ whole genome shotgun (WGS) entry which is preliminary data.</text>
</comment>